<dbReference type="RefSeq" id="WP_212824376.1">
    <property type="nucleotide sequence ID" value="NZ_AP023359.1"/>
</dbReference>
<dbReference type="EMBL" id="AP023359">
    <property type="protein sequence ID" value="BCJ65114.1"/>
    <property type="molecule type" value="Genomic_DNA"/>
</dbReference>
<proteinExistence type="predicted"/>
<protein>
    <submittedName>
        <fullName evidence="1">Uncharacterized protein</fullName>
    </submittedName>
</protein>
<sequence>MNMVPQGYELWLADVDGGGIEAGRVIGWRSDRPGDHYIDGLVPIVAYEPPETGPIVISQTSSTYFLGSTREVAIASLKKWLAAKGDRENV</sequence>
<name>A0A810MX88_9ACTN</name>
<evidence type="ECO:0000313" key="1">
    <source>
        <dbReference type="EMBL" id="BCJ65114.1"/>
    </source>
</evidence>
<reference evidence="1" key="1">
    <citation type="submission" date="2020-08" db="EMBL/GenBank/DDBJ databases">
        <title>Whole genome shotgun sequence of Polymorphospora rubra NBRC 101157.</title>
        <authorList>
            <person name="Komaki H."/>
            <person name="Tamura T."/>
        </authorList>
    </citation>
    <scope>NUCLEOTIDE SEQUENCE</scope>
    <source>
        <strain evidence="1">NBRC 101157</strain>
    </source>
</reference>
<keyword evidence="2" id="KW-1185">Reference proteome</keyword>
<dbReference type="Proteomes" id="UP000680866">
    <property type="component" value="Chromosome"/>
</dbReference>
<evidence type="ECO:0000313" key="2">
    <source>
        <dbReference type="Proteomes" id="UP000680866"/>
    </source>
</evidence>
<gene>
    <name evidence="1" type="ORF">Prubr_21350</name>
</gene>
<accession>A0A810MX88</accession>
<dbReference type="AlphaFoldDB" id="A0A810MX88"/>
<organism evidence="1 2">
    <name type="scientific">Polymorphospora rubra</name>
    <dbReference type="NCBI Taxonomy" id="338584"/>
    <lineage>
        <taxon>Bacteria</taxon>
        <taxon>Bacillati</taxon>
        <taxon>Actinomycetota</taxon>
        <taxon>Actinomycetes</taxon>
        <taxon>Micromonosporales</taxon>
        <taxon>Micromonosporaceae</taxon>
        <taxon>Polymorphospora</taxon>
    </lineage>
</organism>
<dbReference type="KEGG" id="pry:Prubr_21350"/>